<evidence type="ECO:0000256" key="1">
    <source>
        <dbReference type="SAM" id="Coils"/>
    </source>
</evidence>
<feature type="non-terminal residue" evidence="2">
    <location>
        <position position="1"/>
    </location>
</feature>
<feature type="coiled-coil region" evidence="1">
    <location>
        <begin position="7"/>
        <end position="34"/>
    </location>
</feature>
<dbReference type="EMBL" id="BARW01013308">
    <property type="protein sequence ID" value="GAI78486.1"/>
    <property type="molecule type" value="Genomic_DNA"/>
</dbReference>
<sequence length="106" mass="12648">KIFQDKINENKEVIKELQKEHDHLEAELAQVELTEDFRQEVRAMAAQVRDKLADATYENKRVVMDKLDLKAVFRYEEKLRWLDLTCNLSPEGLSYDLQQSRKLYFS</sequence>
<organism evidence="2">
    <name type="scientific">marine sediment metagenome</name>
    <dbReference type="NCBI Taxonomy" id="412755"/>
    <lineage>
        <taxon>unclassified sequences</taxon>
        <taxon>metagenomes</taxon>
        <taxon>ecological metagenomes</taxon>
    </lineage>
</organism>
<name>X1SH97_9ZZZZ</name>
<keyword evidence="1" id="KW-0175">Coiled coil</keyword>
<proteinExistence type="predicted"/>
<evidence type="ECO:0000313" key="2">
    <source>
        <dbReference type="EMBL" id="GAI78486.1"/>
    </source>
</evidence>
<reference evidence="2" key="1">
    <citation type="journal article" date="2014" name="Front. Microbiol.">
        <title>High frequency of phylogenetically diverse reductive dehalogenase-homologous genes in deep subseafloor sedimentary metagenomes.</title>
        <authorList>
            <person name="Kawai M."/>
            <person name="Futagami T."/>
            <person name="Toyoda A."/>
            <person name="Takaki Y."/>
            <person name="Nishi S."/>
            <person name="Hori S."/>
            <person name="Arai W."/>
            <person name="Tsubouchi T."/>
            <person name="Morono Y."/>
            <person name="Uchiyama I."/>
            <person name="Ito T."/>
            <person name="Fujiyama A."/>
            <person name="Inagaki F."/>
            <person name="Takami H."/>
        </authorList>
    </citation>
    <scope>NUCLEOTIDE SEQUENCE</scope>
    <source>
        <strain evidence="2">Expedition CK06-06</strain>
    </source>
</reference>
<accession>X1SH97</accession>
<protein>
    <submittedName>
        <fullName evidence="2">Uncharacterized protein</fullName>
    </submittedName>
</protein>
<gene>
    <name evidence="2" type="ORF">S12H4_24488</name>
</gene>
<dbReference type="AlphaFoldDB" id="X1SH97"/>
<comment type="caution">
    <text evidence="2">The sequence shown here is derived from an EMBL/GenBank/DDBJ whole genome shotgun (WGS) entry which is preliminary data.</text>
</comment>